<dbReference type="SUPFAM" id="SSF103473">
    <property type="entry name" value="MFS general substrate transporter"/>
    <property type="match status" value="1"/>
</dbReference>
<dbReference type="GO" id="GO:0022857">
    <property type="term" value="F:transmembrane transporter activity"/>
    <property type="evidence" value="ECO:0007669"/>
    <property type="project" value="InterPro"/>
</dbReference>
<feature type="transmembrane region" description="Helical" evidence="5">
    <location>
        <begin position="31"/>
        <end position="54"/>
    </location>
</feature>
<evidence type="ECO:0000256" key="2">
    <source>
        <dbReference type="ARBA" id="ARBA00022692"/>
    </source>
</evidence>
<evidence type="ECO:0000256" key="4">
    <source>
        <dbReference type="ARBA" id="ARBA00023136"/>
    </source>
</evidence>
<comment type="subcellular location">
    <subcellularLocation>
        <location evidence="1">Membrane</location>
        <topology evidence="1">Multi-pass membrane protein</topology>
    </subcellularLocation>
</comment>
<feature type="transmembrane region" description="Helical" evidence="5">
    <location>
        <begin position="305"/>
        <end position="330"/>
    </location>
</feature>
<evidence type="ECO:0000259" key="6">
    <source>
        <dbReference type="PROSITE" id="PS50850"/>
    </source>
</evidence>
<accession>A0A1U9UKP1</accession>
<evidence type="ECO:0000256" key="1">
    <source>
        <dbReference type="ARBA" id="ARBA00004141"/>
    </source>
</evidence>
<dbReference type="Pfam" id="PF07690">
    <property type="entry name" value="MFS_1"/>
    <property type="match status" value="1"/>
</dbReference>
<sequence>MKSMLTTSSPLQADGSHADAHAYRPRQAWGIAGWLTVLSAINFLDKVVLGMVAVPLMHELQLSPTQFGLIAGSFFWLFSLSAAVVGFAGNRVPARWLLLGMAVLWSLVQFPVALASTAAALLVSRVILGAGEGPAFPVSVHALYKWFPHEKRNLPVTLINQGAVIGLLLAGLGVPFITQHWGWRMNFIVLSAISVLWALGWLRFGREGNLRTHASSANATPAHIPYRRLLTDATVLTGFLAGFSAYWGLALVLTWLPSYLEQGLGYDPVSAGRMFAFVVAVGVPVSLGLSWCSQRMLRRGATSRLARVVFGCVCIGLGGLLFLCLPVLQLPPGGKVLMLALAATLPPVAFALGPAILAEIVPDGQRSAVIALSTAVATSAGAIAPVVMGRLVQAQAHGSAHGFELGFSVCGAVMLVGAVAGLLGQHPARSLRRLRGTDAAA</sequence>
<dbReference type="PANTHER" id="PTHR11662">
    <property type="entry name" value="SOLUTE CARRIER FAMILY 17"/>
    <property type="match status" value="1"/>
</dbReference>
<evidence type="ECO:0000313" key="7">
    <source>
        <dbReference type="EMBL" id="AQV93139.1"/>
    </source>
</evidence>
<dbReference type="OrthoDB" id="4474610at2"/>
<feature type="transmembrane region" description="Helical" evidence="5">
    <location>
        <begin position="369"/>
        <end position="393"/>
    </location>
</feature>
<reference evidence="8" key="1">
    <citation type="submission" date="2017-02" db="EMBL/GenBank/DDBJ databases">
        <title>Complete genome sequence of Cupriavidus necator strain NH9, a 3-chlorobenzoate degrader.</title>
        <authorList>
            <person name="Moriuchi R."/>
            <person name="Dohra H."/>
            <person name="Ogawa N."/>
        </authorList>
    </citation>
    <scope>NUCLEOTIDE SEQUENCE [LARGE SCALE GENOMIC DNA]</scope>
    <source>
        <strain evidence="8">NH9</strain>
    </source>
</reference>
<dbReference type="AlphaFoldDB" id="A0A1U9UKP1"/>
<feature type="transmembrane region" description="Helical" evidence="5">
    <location>
        <begin position="156"/>
        <end position="177"/>
    </location>
</feature>
<feature type="transmembrane region" description="Helical" evidence="5">
    <location>
        <begin position="233"/>
        <end position="255"/>
    </location>
</feature>
<dbReference type="InterPro" id="IPR011701">
    <property type="entry name" value="MFS"/>
</dbReference>
<feature type="transmembrane region" description="Helical" evidence="5">
    <location>
        <begin position="275"/>
        <end position="293"/>
    </location>
</feature>
<feature type="transmembrane region" description="Helical" evidence="5">
    <location>
        <begin position="96"/>
        <end position="120"/>
    </location>
</feature>
<name>A0A1U9UKP1_CUPNE</name>
<keyword evidence="3 5" id="KW-1133">Transmembrane helix</keyword>
<gene>
    <name evidence="7" type="ORF">BJN34_04410</name>
</gene>
<dbReference type="Proteomes" id="UP000189627">
    <property type="component" value="Chromosome 1"/>
</dbReference>
<feature type="transmembrane region" description="Helical" evidence="5">
    <location>
        <begin position="336"/>
        <end position="357"/>
    </location>
</feature>
<evidence type="ECO:0000256" key="3">
    <source>
        <dbReference type="ARBA" id="ARBA00022989"/>
    </source>
</evidence>
<dbReference type="InterPro" id="IPR020846">
    <property type="entry name" value="MFS_dom"/>
</dbReference>
<keyword evidence="2 5" id="KW-0812">Transmembrane</keyword>
<feature type="transmembrane region" description="Helical" evidence="5">
    <location>
        <begin position="405"/>
        <end position="424"/>
    </location>
</feature>
<dbReference type="GO" id="GO:0016020">
    <property type="term" value="C:membrane"/>
    <property type="evidence" value="ECO:0007669"/>
    <property type="project" value="UniProtKB-SubCell"/>
</dbReference>
<organism evidence="7 8">
    <name type="scientific">Cupriavidus necator</name>
    <name type="common">Alcaligenes eutrophus</name>
    <name type="synonym">Ralstonia eutropha</name>
    <dbReference type="NCBI Taxonomy" id="106590"/>
    <lineage>
        <taxon>Bacteria</taxon>
        <taxon>Pseudomonadati</taxon>
        <taxon>Pseudomonadota</taxon>
        <taxon>Betaproteobacteria</taxon>
        <taxon>Burkholderiales</taxon>
        <taxon>Burkholderiaceae</taxon>
        <taxon>Cupriavidus</taxon>
    </lineage>
</organism>
<dbReference type="KEGG" id="cuh:BJN34_04410"/>
<dbReference type="InterPro" id="IPR036259">
    <property type="entry name" value="MFS_trans_sf"/>
</dbReference>
<feature type="transmembrane region" description="Helical" evidence="5">
    <location>
        <begin position="126"/>
        <end position="144"/>
    </location>
</feature>
<dbReference type="Gene3D" id="1.20.1250.20">
    <property type="entry name" value="MFS general substrate transporter like domains"/>
    <property type="match status" value="2"/>
</dbReference>
<feature type="transmembrane region" description="Helical" evidence="5">
    <location>
        <begin position="66"/>
        <end position="89"/>
    </location>
</feature>
<proteinExistence type="predicted"/>
<evidence type="ECO:0000313" key="8">
    <source>
        <dbReference type="Proteomes" id="UP000189627"/>
    </source>
</evidence>
<keyword evidence="4 5" id="KW-0472">Membrane</keyword>
<dbReference type="EMBL" id="CP017757">
    <property type="protein sequence ID" value="AQV93139.1"/>
    <property type="molecule type" value="Genomic_DNA"/>
</dbReference>
<feature type="domain" description="Major facilitator superfamily (MFS) profile" evidence="6">
    <location>
        <begin position="31"/>
        <end position="429"/>
    </location>
</feature>
<dbReference type="PROSITE" id="PS50850">
    <property type="entry name" value="MFS"/>
    <property type="match status" value="1"/>
</dbReference>
<dbReference type="RefSeq" id="WP_078195538.1">
    <property type="nucleotide sequence ID" value="NZ_CP017757.2"/>
</dbReference>
<dbReference type="PANTHER" id="PTHR11662:SF450">
    <property type="entry name" value="BLR1003 PROTEIN"/>
    <property type="match status" value="1"/>
</dbReference>
<feature type="transmembrane region" description="Helical" evidence="5">
    <location>
        <begin position="183"/>
        <end position="202"/>
    </location>
</feature>
<evidence type="ECO:0000256" key="5">
    <source>
        <dbReference type="SAM" id="Phobius"/>
    </source>
</evidence>
<dbReference type="InterPro" id="IPR050382">
    <property type="entry name" value="MFS_Na/Anion_cotransporter"/>
</dbReference>
<protein>
    <submittedName>
        <fullName evidence="7">MFS transporter</fullName>
    </submittedName>
</protein>